<accession>A0A2J8A338</accession>
<comment type="caution">
    <text evidence="2">The sequence shown here is derived from an EMBL/GenBank/DDBJ whole genome shotgun (WGS) entry which is preliminary data.</text>
</comment>
<keyword evidence="3" id="KW-1185">Reference proteome</keyword>
<dbReference type="AlphaFoldDB" id="A0A2J8A338"/>
<dbReference type="SUPFAM" id="SSF81383">
    <property type="entry name" value="F-box domain"/>
    <property type="match status" value="1"/>
</dbReference>
<protein>
    <recommendedName>
        <fullName evidence="1">F-box domain-containing protein</fullName>
    </recommendedName>
</protein>
<dbReference type="SUPFAM" id="SSF48403">
    <property type="entry name" value="Ankyrin repeat"/>
    <property type="match status" value="2"/>
</dbReference>
<dbReference type="Gene3D" id="1.20.1280.50">
    <property type="match status" value="1"/>
</dbReference>
<dbReference type="Proteomes" id="UP000236333">
    <property type="component" value="Unassembled WGS sequence"/>
</dbReference>
<dbReference type="InterPro" id="IPR001810">
    <property type="entry name" value="F-box_dom"/>
</dbReference>
<dbReference type="PANTHER" id="PTHR12393">
    <property type="entry name" value="SPHINGOMYELIN PHOSPHODIESTERASE RELATED"/>
    <property type="match status" value="1"/>
</dbReference>
<dbReference type="CDD" id="cd09917">
    <property type="entry name" value="F-box_SF"/>
    <property type="match status" value="1"/>
</dbReference>
<dbReference type="Pfam" id="PF00646">
    <property type="entry name" value="F-box"/>
    <property type="match status" value="1"/>
</dbReference>
<proteinExistence type="predicted"/>
<dbReference type="GO" id="GO:0004620">
    <property type="term" value="F:phospholipase activity"/>
    <property type="evidence" value="ECO:0007669"/>
    <property type="project" value="TreeGrafter"/>
</dbReference>
<name>A0A2J8A338_9CHLO</name>
<evidence type="ECO:0000259" key="1">
    <source>
        <dbReference type="Pfam" id="PF00646"/>
    </source>
</evidence>
<dbReference type="GO" id="GO:0071944">
    <property type="term" value="C:cell periphery"/>
    <property type="evidence" value="ECO:0007669"/>
    <property type="project" value="TreeGrafter"/>
</dbReference>
<dbReference type="GO" id="GO:0030149">
    <property type="term" value="P:sphingolipid catabolic process"/>
    <property type="evidence" value="ECO:0007669"/>
    <property type="project" value="TreeGrafter"/>
</dbReference>
<dbReference type="InterPro" id="IPR036047">
    <property type="entry name" value="F-box-like_dom_sf"/>
</dbReference>
<gene>
    <name evidence="2" type="ORF">TSOC_006646</name>
</gene>
<reference evidence="2 3" key="1">
    <citation type="journal article" date="2017" name="Mol. Biol. Evol.">
        <title>The 4-celled Tetrabaena socialis nuclear genome reveals the essential components for genetic control of cell number at the origin of multicellularity in the volvocine lineage.</title>
        <authorList>
            <person name="Featherston J."/>
            <person name="Arakaki Y."/>
            <person name="Hanschen E.R."/>
            <person name="Ferris P.J."/>
            <person name="Michod R.E."/>
            <person name="Olson B.J.S.C."/>
            <person name="Nozaki H."/>
            <person name="Durand P.M."/>
        </authorList>
    </citation>
    <scope>NUCLEOTIDE SEQUENCE [LARGE SCALE GENOMIC DNA]</scope>
    <source>
        <strain evidence="2 3">NIES-571</strain>
    </source>
</reference>
<dbReference type="Gene3D" id="1.25.40.20">
    <property type="entry name" value="Ankyrin repeat-containing domain"/>
    <property type="match status" value="2"/>
</dbReference>
<feature type="domain" description="F-box" evidence="1">
    <location>
        <begin position="45"/>
        <end position="75"/>
    </location>
</feature>
<dbReference type="GO" id="GO:0046513">
    <property type="term" value="P:ceramide biosynthetic process"/>
    <property type="evidence" value="ECO:0007669"/>
    <property type="project" value="TreeGrafter"/>
</dbReference>
<dbReference type="OrthoDB" id="76773at2759"/>
<evidence type="ECO:0000313" key="3">
    <source>
        <dbReference type="Proteomes" id="UP000236333"/>
    </source>
</evidence>
<feature type="non-terminal residue" evidence="2">
    <location>
        <position position="1"/>
    </location>
</feature>
<sequence>RGCASLDAGKLSGPQTLAELDVMTDLQASASAPEEAPAPDAAAPWNHLPSELLLRVVAFLPLNELACTARLVCKATAVALSGPQDTTVRMSQPSPRDEFVRRWGRPGAMRPLTLVRRRLLLSLTAASGCLQNLQWLAPHVGCSLTVEVFAAAAAAGRLDACRWLQQQGCYKQWWPLSAVTAAAGAGQRAMEEWLLANTGKPDGIDLNCVGNRTRLACSAARGGHVGLMDWLLQRHGRLLNGDAAATVLVAAAEGCDLPTLQRLYHTYPQIAPGYWSDHLGCALSVAASSPTPDWKAKATWLEGQGAAASASNGTCARAAFHSDALDRLTWLRGRGYPWDWNVTESAAVAGNLDALRYLLAEGCPVREATLEAAAGAGQLASLQALHAHGSTLLAPAACFTAVASSARGGHLPVVAWLREQQLVSIASLQRRSSLLLEATKSGSVELLAWLRDLNCPWGADNFPCAAEAGSEEVLEWLVAQGCPMQEPRGRDDDPYLTAARQGDWGTLACLRRLGFPWRALNWGGGTFVNAVWEGCAVPILRRLLELGCPVDWGSAIEKAAFVDAGVLAWLQEEQRRRDWEREAGKYGAVGSGSPSLQQPPPRMFEAAGSGSVELLAWLRDPGCPWGEDISTTLLVGS</sequence>
<dbReference type="GO" id="GO:0016020">
    <property type="term" value="C:membrane"/>
    <property type="evidence" value="ECO:0007669"/>
    <property type="project" value="TreeGrafter"/>
</dbReference>
<organism evidence="2 3">
    <name type="scientific">Tetrabaena socialis</name>
    <dbReference type="NCBI Taxonomy" id="47790"/>
    <lineage>
        <taxon>Eukaryota</taxon>
        <taxon>Viridiplantae</taxon>
        <taxon>Chlorophyta</taxon>
        <taxon>core chlorophytes</taxon>
        <taxon>Chlorophyceae</taxon>
        <taxon>CS clade</taxon>
        <taxon>Chlamydomonadales</taxon>
        <taxon>Tetrabaenaceae</taxon>
        <taxon>Tetrabaena</taxon>
    </lineage>
</organism>
<dbReference type="EMBL" id="PGGS01000207">
    <property type="protein sequence ID" value="PNH06930.1"/>
    <property type="molecule type" value="Genomic_DNA"/>
</dbReference>
<dbReference type="GO" id="GO:0005783">
    <property type="term" value="C:endoplasmic reticulum"/>
    <property type="evidence" value="ECO:0007669"/>
    <property type="project" value="TreeGrafter"/>
</dbReference>
<dbReference type="InterPro" id="IPR036770">
    <property type="entry name" value="Ankyrin_rpt-contain_sf"/>
</dbReference>
<evidence type="ECO:0000313" key="2">
    <source>
        <dbReference type="EMBL" id="PNH06930.1"/>
    </source>
</evidence>
<dbReference type="PANTHER" id="PTHR12393:SF6">
    <property type="entry name" value="SPHINGOMYELIN PHOSPHODIESTERASE 2"/>
    <property type="match status" value="1"/>
</dbReference>